<feature type="domain" description="Protein kinase" evidence="23">
    <location>
        <begin position="400"/>
        <end position="681"/>
    </location>
</feature>
<evidence type="ECO:0000256" key="11">
    <source>
        <dbReference type="ARBA" id="ARBA00022741"/>
    </source>
</evidence>
<evidence type="ECO:0000256" key="15">
    <source>
        <dbReference type="ARBA" id="ARBA00023136"/>
    </source>
</evidence>
<keyword evidence="13 20" id="KW-0067">ATP-binding</keyword>
<dbReference type="SUPFAM" id="SSF56112">
    <property type="entry name" value="Protein kinase-like (PK-like)"/>
    <property type="match status" value="1"/>
</dbReference>
<dbReference type="FunFam" id="3.30.200.20:FF:000112">
    <property type="entry name" value="Lectin-domain containing receptor kinase A4.3"/>
    <property type="match status" value="1"/>
</dbReference>
<keyword evidence="9" id="KW-0732">Signal</keyword>
<dbReference type="CDD" id="cd06899">
    <property type="entry name" value="lectin_legume_LecRK_Arcelin_ConA"/>
    <property type="match status" value="1"/>
</dbReference>
<dbReference type="Pfam" id="PF00069">
    <property type="entry name" value="Pkinase"/>
    <property type="match status" value="1"/>
</dbReference>
<evidence type="ECO:0000256" key="6">
    <source>
        <dbReference type="ARBA" id="ARBA00022527"/>
    </source>
</evidence>
<evidence type="ECO:0000256" key="21">
    <source>
        <dbReference type="SAM" id="MobiDB-lite"/>
    </source>
</evidence>
<dbReference type="InterPro" id="IPR050528">
    <property type="entry name" value="L-type_Lectin-RKs"/>
</dbReference>
<evidence type="ECO:0000256" key="5">
    <source>
        <dbReference type="ARBA" id="ARBA00022475"/>
    </source>
</evidence>
<dbReference type="Gene3D" id="2.60.120.200">
    <property type="match status" value="1"/>
</dbReference>
<evidence type="ECO:0000256" key="17">
    <source>
        <dbReference type="ARBA" id="ARBA00023180"/>
    </source>
</evidence>
<dbReference type="SUPFAM" id="SSF49899">
    <property type="entry name" value="Concanavalin A-like lectins/glucanases"/>
    <property type="match status" value="1"/>
</dbReference>
<dbReference type="InterPro" id="IPR011009">
    <property type="entry name" value="Kinase-like_dom_sf"/>
</dbReference>
<proteinExistence type="inferred from homology"/>
<dbReference type="GO" id="GO:0005886">
    <property type="term" value="C:plasma membrane"/>
    <property type="evidence" value="ECO:0007669"/>
    <property type="project" value="UniProtKB-SubCell"/>
</dbReference>
<dbReference type="PROSITE" id="PS00108">
    <property type="entry name" value="PROTEIN_KINASE_ST"/>
    <property type="match status" value="1"/>
</dbReference>
<comment type="subcellular location">
    <subcellularLocation>
        <location evidence="1">Cell membrane</location>
        <topology evidence="1">Single-pass type I membrane protein</topology>
    </subcellularLocation>
</comment>
<dbReference type="SMART" id="SM00220">
    <property type="entry name" value="S_TKc"/>
    <property type="match status" value="1"/>
</dbReference>
<evidence type="ECO:0000256" key="22">
    <source>
        <dbReference type="SAM" id="Phobius"/>
    </source>
</evidence>
<keyword evidence="8 22" id="KW-0812">Transmembrane</keyword>
<evidence type="ECO:0000256" key="3">
    <source>
        <dbReference type="ARBA" id="ARBA00010217"/>
    </source>
</evidence>
<keyword evidence="17" id="KW-0325">Glycoprotein</keyword>
<dbReference type="GO" id="GO:0004674">
    <property type="term" value="F:protein serine/threonine kinase activity"/>
    <property type="evidence" value="ECO:0007669"/>
    <property type="project" value="UniProtKB-KW"/>
</dbReference>
<dbReference type="Gene3D" id="3.30.200.20">
    <property type="entry name" value="Phosphorylase Kinase, domain 1"/>
    <property type="match status" value="1"/>
</dbReference>
<keyword evidence="12" id="KW-0418">Kinase</keyword>
<keyword evidence="15 22" id="KW-0472">Membrane</keyword>
<evidence type="ECO:0000256" key="19">
    <source>
        <dbReference type="ARBA" id="ARBA00048977"/>
    </source>
</evidence>
<evidence type="ECO:0000256" key="8">
    <source>
        <dbReference type="ARBA" id="ARBA00022692"/>
    </source>
</evidence>
<keyword evidence="10" id="KW-0430">Lectin</keyword>
<protein>
    <recommendedName>
        <fullName evidence="4">non-specific serine/threonine protein kinase</fullName>
        <ecNumber evidence="4">2.7.11.1</ecNumber>
    </recommendedName>
</protein>
<evidence type="ECO:0000256" key="13">
    <source>
        <dbReference type="ARBA" id="ARBA00022840"/>
    </source>
</evidence>
<dbReference type="InterPro" id="IPR008271">
    <property type="entry name" value="Ser/Thr_kinase_AS"/>
</dbReference>
<evidence type="ECO:0000256" key="16">
    <source>
        <dbReference type="ARBA" id="ARBA00023170"/>
    </source>
</evidence>
<dbReference type="GeneID" id="120274707"/>
<dbReference type="Proteomes" id="UP001515500">
    <property type="component" value="Chromosome 13"/>
</dbReference>
<dbReference type="GO" id="GO:0030246">
    <property type="term" value="F:carbohydrate binding"/>
    <property type="evidence" value="ECO:0007669"/>
    <property type="project" value="UniProtKB-KW"/>
</dbReference>
<keyword evidence="14 22" id="KW-1133">Transmembrane helix</keyword>
<gene>
    <name evidence="25" type="primary">LOC120274707</name>
</gene>
<evidence type="ECO:0000313" key="25">
    <source>
        <dbReference type="RefSeq" id="XP_039137170.1"/>
    </source>
</evidence>
<comment type="catalytic activity">
    <reaction evidence="18">
        <text>L-threonyl-[protein] + ATP = O-phospho-L-threonyl-[protein] + ADP + H(+)</text>
        <dbReference type="Rhea" id="RHEA:46608"/>
        <dbReference type="Rhea" id="RHEA-COMP:11060"/>
        <dbReference type="Rhea" id="RHEA-COMP:11605"/>
        <dbReference type="ChEBI" id="CHEBI:15378"/>
        <dbReference type="ChEBI" id="CHEBI:30013"/>
        <dbReference type="ChEBI" id="CHEBI:30616"/>
        <dbReference type="ChEBI" id="CHEBI:61977"/>
        <dbReference type="ChEBI" id="CHEBI:456216"/>
        <dbReference type="EC" id="2.7.11.1"/>
    </reaction>
    <physiologicalReaction direction="left-to-right" evidence="18">
        <dbReference type="Rhea" id="RHEA:46609"/>
    </physiologicalReaction>
</comment>
<dbReference type="AlphaFoldDB" id="A0AB40CBG6"/>
<dbReference type="GO" id="GO:0005524">
    <property type="term" value="F:ATP binding"/>
    <property type="evidence" value="ECO:0007669"/>
    <property type="project" value="UniProtKB-UniRule"/>
</dbReference>
<comment type="catalytic activity">
    <reaction evidence="19">
        <text>L-seryl-[protein] + ATP = O-phospho-L-seryl-[protein] + ADP + H(+)</text>
        <dbReference type="Rhea" id="RHEA:17989"/>
        <dbReference type="Rhea" id="RHEA-COMP:9863"/>
        <dbReference type="Rhea" id="RHEA-COMP:11604"/>
        <dbReference type="ChEBI" id="CHEBI:15378"/>
        <dbReference type="ChEBI" id="CHEBI:29999"/>
        <dbReference type="ChEBI" id="CHEBI:30616"/>
        <dbReference type="ChEBI" id="CHEBI:83421"/>
        <dbReference type="ChEBI" id="CHEBI:456216"/>
        <dbReference type="EC" id="2.7.11.1"/>
    </reaction>
    <physiologicalReaction direction="left-to-right" evidence="19">
        <dbReference type="Rhea" id="RHEA:17990"/>
    </physiologicalReaction>
</comment>
<dbReference type="InterPro" id="IPR000719">
    <property type="entry name" value="Prot_kinase_dom"/>
</dbReference>
<comment type="similarity">
    <text evidence="3">In the C-terminal section; belongs to the protein kinase superfamily. Ser/Thr protein kinase family.</text>
</comment>
<dbReference type="InterPro" id="IPR017441">
    <property type="entry name" value="Protein_kinase_ATP_BS"/>
</dbReference>
<evidence type="ECO:0000256" key="4">
    <source>
        <dbReference type="ARBA" id="ARBA00012513"/>
    </source>
</evidence>
<dbReference type="Pfam" id="PF00139">
    <property type="entry name" value="Lectin_legB"/>
    <property type="match status" value="1"/>
</dbReference>
<dbReference type="PROSITE" id="PS00107">
    <property type="entry name" value="PROTEIN_KINASE_ATP"/>
    <property type="match status" value="1"/>
</dbReference>
<dbReference type="FunFam" id="1.10.510.10:FF:000517">
    <property type="entry name" value="Putative receptor kinase Lecrk"/>
    <property type="match status" value="1"/>
</dbReference>
<accession>A0AB40CBG6</accession>
<evidence type="ECO:0000256" key="18">
    <source>
        <dbReference type="ARBA" id="ARBA00048659"/>
    </source>
</evidence>
<evidence type="ECO:0000313" key="24">
    <source>
        <dbReference type="Proteomes" id="UP001515500"/>
    </source>
</evidence>
<dbReference type="Gene3D" id="1.10.510.10">
    <property type="entry name" value="Transferase(Phosphotransferase) domain 1"/>
    <property type="match status" value="1"/>
</dbReference>
<feature type="transmembrane region" description="Helical" evidence="22">
    <location>
        <begin position="345"/>
        <end position="366"/>
    </location>
</feature>
<dbReference type="PANTHER" id="PTHR27007">
    <property type="match status" value="1"/>
</dbReference>
<dbReference type="InterPro" id="IPR013320">
    <property type="entry name" value="ConA-like_dom_sf"/>
</dbReference>
<evidence type="ECO:0000256" key="20">
    <source>
        <dbReference type="PROSITE-ProRule" id="PRU10141"/>
    </source>
</evidence>
<evidence type="ECO:0000256" key="2">
    <source>
        <dbReference type="ARBA" id="ARBA00008536"/>
    </source>
</evidence>
<dbReference type="FunFam" id="2.60.120.200:FF:000051">
    <property type="entry name" value="L-type lectin-domain containing receptor kinase V.9"/>
    <property type="match status" value="1"/>
</dbReference>
<keyword evidence="7" id="KW-0808">Transferase</keyword>
<dbReference type="InterPro" id="IPR019825">
    <property type="entry name" value="Lectin_legB_Mn/Ca_BS"/>
</dbReference>
<reference evidence="25" key="1">
    <citation type="submission" date="2025-08" db="UniProtKB">
        <authorList>
            <consortium name="RefSeq"/>
        </authorList>
    </citation>
    <scope>IDENTIFICATION</scope>
</reference>
<sequence>MGSASAHHTSTIANESQWVTLNREEISQVGKTMYLHYLCGRFIYCISEQPVNQMISQLLRVALLCHLFLHITASAGDHEFTFNGFSYANLSLDGDVNLASSGLLQLTNATRQSKGQAFYPSPLRFKMHDSTSVRSFSTTFVFAIVTEYPGFSSYGFTFCISPTTALHGDSGHYLGLFNSTNNGLSSNHIIGVEFDTLKTPEYHDIDDNHVGIDIHNLISSSSYTAGYYTGDTDAEFQNMNLSSGQRIQVWIEYDSKALQLNVTLAPFQLPMPKRSLLSLDIDLSSHISQDMYVGFTASKGGDFSTHSFLGWSFKMDGNANALDLESLPSLPTLSTNREKFKTLTIWLPVCAFLGLLTAALIIRYAVARRTKYAEVREDWEQEYGPRRFSYKELYQATDGFKDECFLGDGGFGSVYRGVLPTTKAEVAVKKVSHNSKQGMREFVAEVVSLGQLRHRNLVNLLGYCRRKTELILVYEFMPNGSLDKYLFRETTPCLDWNHRFRIIEGVASGVLYLHEEWVKVVIHRDIKASNVLLDSEFNARLGDFGLARLYDHGTDFQATRVMGTRGYLAPELARCGKATTSSDVYAFGVFLLEVACGRRPIELIEDGDGEDVVLAEWVLDNWRRGDILASSDGRLDKQYVLEEMELVLKLGLLCCHPVPTSRPSMNQAMEYLNGDSPLPEFTPFSLSADILASHADEGFDNYKLSWLSSEAESWRLKKTKRRSKNKRKQLKEEISSAAELQKPDWTNQISGEEGAKRV</sequence>
<evidence type="ECO:0000259" key="23">
    <source>
        <dbReference type="PROSITE" id="PS50011"/>
    </source>
</evidence>
<dbReference type="PROSITE" id="PS50011">
    <property type="entry name" value="PROTEIN_KINASE_DOM"/>
    <property type="match status" value="1"/>
</dbReference>
<dbReference type="RefSeq" id="XP_039137170.1">
    <property type="nucleotide sequence ID" value="XM_039281236.1"/>
</dbReference>
<dbReference type="GO" id="GO:1901001">
    <property type="term" value="P:negative regulation of response to salt stress"/>
    <property type="evidence" value="ECO:0007669"/>
    <property type="project" value="UniProtKB-ARBA"/>
</dbReference>
<evidence type="ECO:0000256" key="14">
    <source>
        <dbReference type="ARBA" id="ARBA00022989"/>
    </source>
</evidence>
<comment type="similarity">
    <text evidence="2">In the N-terminal section; belongs to the leguminous lectin family.</text>
</comment>
<keyword evidence="5" id="KW-1003">Cell membrane</keyword>
<dbReference type="InterPro" id="IPR001220">
    <property type="entry name" value="Legume_lectin_dom"/>
</dbReference>
<dbReference type="PROSITE" id="PS00307">
    <property type="entry name" value="LECTIN_LEGUME_BETA"/>
    <property type="match status" value="1"/>
</dbReference>
<evidence type="ECO:0000256" key="1">
    <source>
        <dbReference type="ARBA" id="ARBA00004251"/>
    </source>
</evidence>
<keyword evidence="11 20" id="KW-0547">Nucleotide-binding</keyword>
<keyword evidence="24" id="KW-1185">Reference proteome</keyword>
<feature type="compositionally biased region" description="Basic residues" evidence="21">
    <location>
        <begin position="718"/>
        <end position="729"/>
    </location>
</feature>
<evidence type="ECO:0000256" key="10">
    <source>
        <dbReference type="ARBA" id="ARBA00022734"/>
    </source>
</evidence>
<feature type="region of interest" description="Disordered" evidence="21">
    <location>
        <begin position="718"/>
        <end position="758"/>
    </location>
</feature>
<evidence type="ECO:0000256" key="9">
    <source>
        <dbReference type="ARBA" id="ARBA00022729"/>
    </source>
</evidence>
<evidence type="ECO:0000256" key="12">
    <source>
        <dbReference type="ARBA" id="ARBA00022777"/>
    </source>
</evidence>
<keyword evidence="16" id="KW-0675">Receptor</keyword>
<dbReference type="EC" id="2.7.11.1" evidence="4"/>
<feature type="binding site" evidence="20">
    <location>
        <position position="430"/>
    </location>
    <ligand>
        <name>ATP</name>
        <dbReference type="ChEBI" id="CHEBI:30616"/>
    </ligand>
</feature>
<organism evidence="24 25">
    <name type="scientific">Dioscorea cayennensis subsp. rotundata</name>
    <name type="common">White Guinea yam</name>
    <name type="synonym">Dioscorea rotundata</name>
    <dbReference type="NCBI Taxonomy" id="55577"/>
    <lineage>
        <taxon>Eukaryota</taxon>
        <taxon>Viridiplantae</taxon>
        <taxon>Streptophyta</taxon>
        <taxon>Embryophyta</taxon>
        <taxon>Tracheophyta</taxon>
        <taxon>Spermatophyta</taxon>
        <taxon>Magnoliopsida</taxon>
        <taxon>Liliopsida</taxon>
        <taxon>Dioscoreales</taxon>
        <taxon>Dioscoreaceae</taxon>
        <taxon>Dioscorea</taxon>
    </lineage>
</organism>
<dbReference type="CDD" id="cd14066">
    <property type="entry name" value="STKc_IRAK"/>
    <property type="match status" value="1"/>
</dbReference>
<keyword evidence="6" id="KW-0723">Serine/threonine-protein kinase</keyword>
<evidence type="ECO:0000256" key="7">
    <source>
        <dbReference type="ARBA" id="ARBA00022679"/>
    </source>
</evidence>
<name>A0AB40CBG6_DIOCR</name>